<sequence>MPHEDDVPEIPEEAPLETDLYETLGINGDATADQIKSAYRKLALKHHPDKAPEDQKEEANKKFQQIAFAYAILSDERRRRRFDLTGSTAEAVDEDDDFNWADFYREQFSSAIDVKALDKFKQEYQGSEEEESDLLAAFEKYRGDMDKIYESVMLCNVLDDDERFRVIIDKAIADGKVEQYKKYSEEPERKRQQRLKRAQKEAKEAEEAAKELEEKEEVKQTKAKKGKKKKASAMDDNDLVALIQQRQASRAESFFDKLEEKYAPGKKRAAKFEEPPEEAFAATAARRSAKKKKATK</sequence>
<dbReference type="OrthoDB" id="110024at2759"/>
<dbReference type="SUPFAM" id="SSF46565">
    <property type="entry name" value="Chaperone J-domain"/>
    <property type="match status" value="1"/>
</dbReference>
<dbReference type="PANTHER" id="PTHR44144">
    <property type="entry name" value="DNAJ HOMOLOG SUBFAMILY C MEMBER 9"/>
    <property type="match status" value="1"/>
</dbReference>
<dbReference type="GO" id="GO:0031072">
    <property type="term" value="F:heat shock protein binding"/>
    <property type="evidence" value="ECO:0007669"/>
    <property type="project" value="TreeGrafter"/>
</dbReference>
<feature type="region of interest" description="Disordered" evidence="1">
    <location>
        <begin position="179"/>
        <end position="238"/>
    </location>
</feature>
<name>A0A0F0I1Q4_ASPPU</name>
<dbReference type="FunFam" id="1.10.287.110:FF:000110">
    <property type="entry name" value="DnaJ domain protein (AFU_orthologue AFUA_2G13210)"/>
    <property type="match status" value="1"/>
</dbReference>
<dbReference type="Pfam" id="PF00226">
    <property type="entry name" value="DnaJ"/>
    <property type="match status" value="1"/>
</dbReference>
<feature type="domain" description="J" evidence="2">
    <location>
        <begin position="19"/>
        <end position="86"/>
    </location>
</feature>
<dbReference type="InterPro" id="IPR056453">
    <property type="entry name" value="HTH_DNAJC9"/>
</dbReference>
<dbReference type="PROSITE" id="PS50076">
    <property type="entry name" value="DNAJ_2"/>
    <property type="match status" value="1"/>
</dbReference>
<dbReference type="PROSITE" id="PS00636">
    <property type="entry name" value="DNAJ_1"/>
    <property type="match status" value="1"/>
</dbReference>
<dbReference type="InterPro" id="IPR018253">
    <property type="entry name" value="DnaJ_domain_CS"/>
</dbReference>
<dbReference type="Proteomes" id="UP000033540">
    <property type="component" value="Unassembled WGS sequence"/>
</dbReference>
<dbReference type="EMBL" id="JZEE01000736">
    <property type="protein sequence ID" value="KJK60557.1"/>
    <property type="molecule type" value="Genomic_DNA"/>
</dbReference>
<feature type="compositionally biased region" description="Basic and acidic residues" evidence="1">
    <location>
        <begin position="179"/>
        <end position="190"/>
    </location>
</feature>
<organism evidence="3 4">
    <name type="scientific">Aspergillus parasiticus (strain ATCC 56775 / NRRL 5862 / SRRC 143 / SU-1)</name>
    <dbReference type="NCBI Taxonomy" id="1403190"/>
    <lineage>
        <taxon>Eukaryota</taxon>
        <taxon>Fungi</taxon>
        <taxon>Dikarya</taxon>
        <taxon>Ascomycota</taxon>
        <taxon>Pezizomycotina</taxon>
        <taxon>Eurotiomycetes</taxon>
        <taxon>Eurotiomycetidae</taxon>
        <taxon>Eurotiales</taxon>
        <taxon>Aspergillaceae</taxon>
        <taxon>Aspergillus</taxon>
        <taxon>Aspergillus subgen. Circumdati</taxon>
    </lineage>
</organism>
<dbReference type="GO" id="GO:0005737">
    <property type="term" value="C:cytoplasm"/>
    <property type="evidence" value="ECO:0007669"/>
    <property type="project" value="TreeGrafter"/>
</dbReference>
<dbReference type="InterPro" id="IPR052594">
    <property type="entry name" value="J_domain-containing_protein"/>
</dbReference>
<dbReference type="CDD" id="cd06257">
    <property type="entry name" value="DnaJ"/>
    <property type="match status" value="1"/>
</dbReference>
<accession>A0A0F0I1Q4</accession>
<dbReference type="GO" id="GO:0005634">
    <property type="term" value="C:nucleus"/>
    <property type="evidence" value="ECO:0007669"/>
    <property type="project" value="TreeGrafter"/>
</dbReference>
<dbReference type="AlphaFoldDB" id="A0A0F0I1Q4"/>
<reference evidence="3 4" key="1">
    <citation type="submission" date="2015-02" db="EMBL/GenBank/DDBJ databases">
        <title>Draft genome sequence of Aspergillus parasiticus SU-1.</title>
        <authorList>
            <person name="Yu J."/>
            <person name="Fedorova N."/>
            <person name="Yin Y."/>
            <person name="Losada L."/>
            <person name="Zafar N."/>
            <person name="Taujale R."/>
            <person name="Ehrlich K.C."/>
            <person name="Bhatnagar D."/>
            <person name="Cleveland T.E."/>
            <person name="Bennett J.W."/>
            <person name="Nierman W.C."/>
        </authorList>
    </citation>
    <scope>NUCLEOTIDE SEQUENCE [LARGE SCALE GENOMIC DNA]</scope>
    <source>
        <strain evidence="4">ATCC 56775 / NRRL 5862 / SRRC 143 / SU-1</strain>
    </source>
</reference>
<protein>
    <submittedName>
        <fullName evidence="3">DnaJ</fullName>
    </submittedName>
</protein>
<evidence type="ECO:0000259" key="2">
    <source>
        <dbReference type="PROSITE" id="PS50076"/>
    </source>
</evidence>
<dbReference type="InterPro" id="IPR001623">
    <property type="entry name" value="DnaJ_domain"/>
</dbReference>
<evidence type="ECO:0000313" key="4">
    <source>
        <dbReference type="Proteomes" id="UP000033540"/>
    </source>
</evidence>
<comment type="caution">
    <text evidence="3">The sequence shown here is derived from an EMBL/GenBank/DDBJ whole genome shotgun (WGS) entry which is preliminary data.</text>
</comment>
<evidence type="ECO:0000256" key="1">
    <source>
        <dbReference type="SAM" id="MobiDB-lite"/>
    </source>
</evidence>
<dbReference type="PANTHER" id="PTHR44144:SF1">
    <property type="entry name" value="DNAJ HOMOLOG SUBFAMILY C MEMBER 9"/>
    <property type="match status" value="1"/>
</dbReference>
<dbReference type="Pfam" id="PF23302">
    <property type="entry name" value="HTH_DNAJC9"/>
    <property type="match status" value="1"/>
</dbReference>
<evidence type="ECO:0000313" key="3">
    <source>
        <dbReference type="EMBL" id="KJK60557.1"/>
    </source>
</evidence>
<dbReference type="PRINTS" id="PR00625">
    <property type="entry name" value="JDOMAIN"/>
</dbReference>
<feature type="compositionally biased region" description="Basic and acidic residues" evidence="1">
    <location>
        <begin position="198"/>
        <end position="220"/>
    </location>
</feature>
<dbReference type="InterPro" id="IPR036869">
    <property type="entry name" value="J_dom_sf"/>
</dbReference>
<feature type="compositionally biased region" description="Basic residues" evidence="1">
    <location>
        <begin position="287"/>
        <end position="296"/>
    </location>
</feature>
<proteinExistence type="predicted"/>
<dbReference type="SMART" id="SM00271">
    <property type="entry name" value="DnaJ"/>
    <property type="match status" value="1"/>
</dbReference>
<feature type="compositionally biased region" description="Basic residues" evidence="1">
    <location>
        <begin position="221"/>
        <end position="231"/>
    </location>
</feature>
<feature type="region of interest" description="Disordered" evidence="1">
    <location>
        <begin position="265"/>
        <end position="296"/>
    </location>
</feature>
<dbReference type="Gene3D" id="1.10.287.110">
    <property type="entry name" value="DnaJ domain"/>
    <property type="match status" value="1"/>
</dbReference>
<gene>
    <name evidence="3" type="ORF">P875_00053226</name>
</gene>